<evidence type="ECO:0000313" key="3">
    <source>
        <dbReference type="Proteomes" id="UP000663881"/>
    </source>
</evidence>
<sequence>MRWTIVIVAIFAFVAMVTSNAVYNEMEEVTSSAANVFLGGEHNEVDSVYGPTMNKRYWRDEDWRRRRRHEEERRRRRW</sequence>
<dbReference type="Proteomes" id="UP000663881">
    <property type="component" value="Unassembled WGS sequence"/>
</dbReference>
<comment type="caution">
    <text evidence="2">The sequence shown here is derived from an EMBL/GenBank/DDBJ whole genome shotgun (WGS) entry which is preliminary data.</text>
</comment>
<proteinExistence type="predicted"/>
<reference evidence="2" key="1">
    <citation type="submission" date="2021-02" db="EMBL/GenBank/DDBJ databases">
        <authorList>
            <person name="Nowell W R."/>
        </authorList>
    </citation>
    <scope>NUCLEOTIDE SEQUENCE</scope>
</reference>
<keyword evidence="1" id="KW-0732">Signal</keyword>
<dbReference type="AlphaFoldDB" id="A0A820E1N0"/>
<organism evidence="2 3">
    <name type="scientific">Adineta steineri</name>
    <dbReference type="NCBI Taxonomy" id="433720"/>
    <lineage>
        <taxon>Eukaryota</taxon>
        <taxon>Metazoa</taxon>
        <taxon>Spiralia</taxon>
        <taxon>Gnathifera</taxon>
        <taxon>Rotifera</taxon>
        <taxon>Eurotatoria</taxon>
        <taxon>Bdelloidea</taxon>
        <taxon>Adinetida</taxon>
        <taxon>Adinetidae</taxon>
        <taxon>Adineta</taxon>
    </lineage>
</organism>
<feature type="signal peptide" evidence="1">
    <location>
        <begin position="1"/>
        <end position="19"/>
    </location>
</feature>
<evidence type="ECO:0000256" key="1">
    <source>
        <dbReference type="SAM" id="SignalP"/>
    </source>
</evidence>
<feature type="chain" id="PRO_5033003040" evidence="1">
    <location>
        <begin position="20"/>
        <end position="78"/>
    </location>
</feature>
<protein>
    <submittedName>
        <fullName evidence="2">Uncharacterized protein</fullName>
    </submittedName>
</protein>
<dbReference type="EMBL" id="CAJOAY010011603">
    <property type="protein sequence ID" value="CAF4239694.1"/>
    <property type="molecule type" value="Genomic_DNA"/>
</dbReference>
<name>A0A820E1N0_9BILA</name>
<evidence type="ECO:0000313" key="2">
    <source>
        <dbReference type="EMBL" id="CAF4239694.1"/>
    </source>
</evidence>
<accession>A0A820E1N0</accession>
<gene>
    <name evidence="2" type="ORF">OKA104_LOCUS43011</name>
</gene>